<reference evidence="11" key="1">
    <citation type="submission" date="2025-08" db="UniProtKB">
        <authorList>
            <consortium name="RefSeq"/>
        </authorList>
    </citation>
    <scope>IDENTIFICATION</scope>
</reference>
<evidence type="ECO:0000313" key="11">
    <source>
        <dbReference type="RefSeq" id="XP_030641479.1"/>
    </source>
</evidence>
<evidence type="ECO:0000256" key="1">
    <source>
        <dbReference type="ARBA" id="ARBA00004123"/>
    </source>
</evidence>
<evidence type="ECO:0000256" key="6">
    <source>
        <dbReference type="ARBA" id="ARBA00023134"/>
    </source>
</evidence>
<comment type="similarity">
    <text evidence="3">Belongs to the TRAFAC class dynamin-like GTPase superfamily. Very large inducible GTPase (VLIG) family.</text>
</comment>
<evidence type="ECO:0000313" key="10">
    <source>
        <dbReference type="Proteomes" id="UP000504632"/>
    </source>
</evidence>
<dbReference type="GeneID" id="115821832"/>
<evidence type="ECO:0000256" key="2">
    <source>
        <dbReference type="ARBA" id="ARBA00004496"/>
    </source>
</evidence>
<accession>A0A6J2WAS1</accession>
<name>A0A6J2WAS1_CHACN</name>
<dbReference type="PANTHER" id="PTHR22796:SF6">
    <property type="entry name" value="INTERFERON-INDUCED VERY LARGE GTPASE 1-RELATED"/>
    <property type="match status" value="1"/>
</dbReference>
<dbReference type="InterPro" id="IPR058641">
    <property type="entry name" value="GVIN1_dom"/>
</dbReference>
<keyword evidence="6" id="KW-0342">GTP-binding</keyword>
<evidence type="ECO:0000256" key="3">
    <source>
        <dbReference type="ARBA" id="ARBA00006828"/>
    </source>
</evidence>
<dbReference type="Pfam" id="PF25974">
    <property type="entry name" value="URGCP_9th"/>
    <property type="match status" value="1"/>
</dbReference>
<dbReference type="Pfam" id="PF25496">
    <property type="entry name" value="URGCP"/>
    <property type="match status" value="1"/>
</dbReference>
<comment type="subcellular location">
    <subcellularLocation>
        <location evidence="2">Cytoplasm</location>
    </subcellularLocation>
    <subcellularLocation>
        <location evidence="1">Nucleus</location>
    </subcellularLocation>
</comment>
<proteinExistence type="inferred from homology"/>
<dbReference type="PANTHER" id="PTHR22796">
    <property type="entry name" value="URG4-RELATED"/>
    <property type="match status" value="1"/>
</dbReference>
<dbReference type="InParanoid" id="A0A6J2WAS1"/>
<evidence type="ECO:0000259" key="9">
    <source>
        <dbReference type="PROSITE" id="PS51717"/>
    </source>
</evidence>
<organism evidence="10 11">
    <name type="scientific">Chanos chanos</name>
    <name type="common">Milkfish</name>
    <name type="synonym">Mugil chanos</name>
    <dbReference type="NCBI Taxonomy" id="29144"/>
    <lineage>
        <taxon>Eukaryota</taxon>
        <taxon>Metazoa</taxon>
        <taxon>Chordata</taxon>
        <taxon>Craniata</taxon>
        <taxon>Vertebrata</taxon>
        <taxon>Euteleostomi</taxon>
        <taxon>Actinopterygii</taxon>
        <taxon>Neopterygii</taxon>
        <taxon>Teleostei</taxon>
        <taxon>Ostariophysi</taxon>
        <taxon>Gonorynchiformes</taxon>
        <taxon>Chanidae</taxon>
        <taxon>Chanos</taxon>
    </lineage>
</organism>
<evidence type="ECO:0000256" key="7">
    <source>
        <dbReference type="ARBA" id="ARBA00023242"/>
    </source>
</evidence>
<dbReference type="Gene3D" id="3.40.50.300">
    <property type="entry name" value="P-loop containing nucleotide triphosphate hydrolases"/>
    <property type="match status" value="1"/>
</dbReference>
<feature type="domain" description="VLIG-type G" evidence="9">
    <location>
        <begin position="899"/>
        <end position="1141"/>
    </location>
</feature>
<protein>
    <submittedName>
        <fullName evidence="11">Interferon-induced very large GTPase 1-like</fullName>
    </submittedName>
</protein>
<dbReference type="SUPFAM" id="SSF52540">
    <property type="entry name" value="P-loop containing nucleoside triphosphate hydrolases"/>
    <property type="match status" value="1"/>
</dbReference>
<dbReference type="GO" id="GO:0005634">
    <property type="term" value="C:nucleus"/>
    <property type="evidence" value="ECO:0007669"/>
    <property type="project" value="UniProtKB-SubCell"/>
</dbReference>
<evidence type="ECO:0000256" key="4">
    <source>
        <dbReference type="ARBA" id="ARBA00022490"/>
    </source>
</evidence>
<dbReference type="GO" id="GO:0005737">
    <property type="term" value="C:cytoplasm"/>
    <property type="evidence" value="ECO:0007669"/>
    <property type="project" value="UniProtKB-SubCell"/>
</dbReference>
<dbReference type="Pfam" id="PF25683">
    <property type="entry name" value="URGCP_GTPase"/>
    <property type="match status" value="1"/>
</dbReference>
<dbReference type="RefSeq" id="XP_030641479.1">
    <property type="nucleotide sequence ID" value="XM_030785619.1"/>
</dbReference>
<evidence type="ECO:0000256" key="8">
    <source>
        <dbReference type="SAM" id="Coils"/>
    </source>
</evidence>
<dbReference type="InterPro" id="IPR027417">
    <property type="entry name" value="P-loop_NTPase"/>
</dbReference>
<dbReference type="InterPro" id="IPR057365">
    <property type="entry name" value="URGCP"/>
</dbReference>
<dbReference type="PROSITE" id="PS51717">
    <property type="entry name" value="G_VLIG"/>
    <property type="match status" value="1"/>
</dbReference>
<dbReference type="OrthoDB" id="1597724at2759"/>
<keyword evidence="7" id="KW-0539">Nucleus</keyword>
<dbReference type="GO" id="GO:0005525">
    <property type="term" value="F:GTP binding"/>
    <property type="evidence" value="ECO:0007669"/>
    <property type="project" value="UniProtKB-KW"/>
</dbReference>
<keyword evidence="4" id="KW-0963">Cytoplasm</keyword>
<dbReference type="InterPro" id="IPR030383">
    <property type="entry name" value="G_VLIG_dom"/>
</dbReference>
<gene>
    <name evidence="11" type="primary">LOC115821832</name>
</gene>
<keyword evidence="10" id="KW-1185">Reference proteome</keyword>
<dbReference type="Proteomes" id="UP000504632">
    <property type="component" value="Chromosome 9"/>
</dbReference>
<feature type="coiled-coil region" evidence="8">
    <location>
        <begin position="1"/>
        <end position="28"/>
    </location>
</feature>
<keyword evidence="8" id="KW-0175">Coiled coil</keyword>
<keyword evidence="5" id="KW-0547">Nucleotide-binding</keyword>
<sequence length="1831" mass="211078">MESFKENVARVKENLMELENLFKEGKDRNDAKVKDMEDKIRIAFNVPRESWMNTGQTLKDVIEILHKQLDIVQSSTLSSEMISDKDVLKNASGGLALEGVYKTRNPEDFLVKRDQLIEIPDSFSLTGPKQNTRALYTSVEFSGGELLPQASEVKICQRAQAYLLQTALTVSTDKDITISPKEKGERLQLIQTQLKNNLSTHIESVIEKSHDDWESLERALHSIITGTQMSDGSATVEVAVSQLENILVKQVAPLTEVQTTDEQNTPVNNKSEKTSSFMDLLLKLGLQDSYPKKMIKSNVLLIDKLSLSIKEPKTEKDLSSLYLYKLMTLDYRARYLFVKPEATNMDFGEDGANAEDDDDDDFFDFVDKSDTVVRVKQAQIHPMDVHMAIFHCSNDFLRQYIFTKLSACQFSLPFLVPNPCTDEVEFPLWALRHIRKSWHSKKQTASSGCGKYYNRQMFNTPVPVVSFIRLGVSDSNSKSQILDGVISEQKHSVFFHRHCKGSTPDSLLMNGVVEIAWYCPGGKEDDVFDDCVAFLNLHGDAAKHPKQLEFLQAVSTVNVLLLSEHPLSETAKEVSQKLSKSSVPLICLFSAKDNIQPSKNPTKVRLAAKNRNQAKFTEELISSIKQCISKYKQTATIEKCCEEARKLQFIVDEDKPSCKDGYKKAQTLMCLLKDVKDVSTLKQRILPLQGQLWHEWCNKNKEQYRLQVREKESIEQQQSTISAQMTKIRKEQLREATPLNDFMRSFLECLTTPAQFEDTHLYMLQWLRILLDDLTTDELALLEEDYNSTWRKMKNVSKDKEKAFLVQSLQTKLDRITDKMAATTVGLQHIMREVSQLYEAIQMCTQAKKNTKQYATLPKIGVTMLLSGYPLEIMDGDAAHVPLTWIKAVLDELIKTLGDKKVFVLSILGLQSSGKSTLLNTMFGLQFAVSAGRCTRGAFMQLVKVESSIRNDLGYDFVLIVDTEGLRSPELSTKISLSHDNELATFIIGLGDATVINIMGENPSEMHDILQICVQAFLRMKQVKITPSCIFVHQNVAESSAGDKNIEGRRRLLERLDEMAQLAAKEENVDGVTCFSDVIHFDIETQVFYFKNLLQGDPPMAPPNPSYSQNVQELKIKLLTAASWQEKCKFSSLSEFKYRVSDLWTALLQENFVFSFKNTVEMMVYSSLESKYGEWSWHLRKFSLSLQTKLENQIASNLIQNVTFADLMKKYDKVYEPLKTEIEKYFKEDKNKETLIKWKTNIDKRFESLKSELIDGTLKKCKELLTSKQNRSELDKRKTQYTNELTQQSKRLASKLKTQQLTDKQVTKKFDDLWSNWTAEVLKSQPPEEPLNVKAVVESVLLSQFRKQPGIQDKIKKGLFKFDPKKHIQQNVFQRTLDWMRGRGHDVEVLKNDIIHAVNKYITAKENDKKDFDQNFIYEILSNIEKDILAFEDKPDAHKFTKEFRVDLSVYLCLKNVSRFQRMHEEFKTANDPLTYLQSQRDKYFQSFKNYCKGASSVKIFVDFLCDHITPEVLKAANEKLSQQIADELKLNNQALSGNRSNLENHILKHLATQEDFSMYEEYIDYPKRYFERFIQEKVDEFCCDTKKLGTIHQESLETMKNQLLTASTDVTTEVDEKAGNASMWLDLFCRNVGHLITIMRNELHCIENEDIKDWQFFKEMMAKSLEEMVKDKKMDVEALREKPTKILFQQVEGCWAQCPFCKAICTNTIPNHDKRHSVRFHRCEALAGYHYHNTDHFSVDFCTTSVNSDAKFFARKKDKWIPFKTYRDAGDPYDTWSITADGSEQRYWKWFICKFQSEWEQKYGYKFKDRGNIPDEWNSFTRESALEELQ</sequence>
<evidence type="ECO:0000256" key="5">
    <source>
        <dbReference type="ARBA" id="ARBA00022741"/>
    </source>
</evidence>